<evidence type="ECO:0000313" key="3">
    <source>
        <dbReference type="Proteomes" id="UP001642540"/>
    </source>
</evidence>
<keyword evidence="3" id="KW-1185">Reference proteome</keyword>
<reference evidence="2 3" key="1">
    <citation type="submission" date="2024-08" db="EMBL/GenBank/DDBJ databases">
        <authorList>
            <person name="Cucini C."/>
            <person name="Frati F."/>
        </authorList>
    </citation>
    <scope>NUCLEOTIDE SEQUENCE [LARGE SCALE GENOMIC DNA]</scope>
</reference>
<proteinExistence type="predicted"/>
<dbReference type="SUPFAM" id="SSF52058">
    <property type="entry name" value="L domain-like"/>
    <property type="match status" value="1"/>
</dbReference>
<evidence type="ECO:0000313" key="2">
    <source>
        <dbReference type="EMBL" id="CAL8139106.1"/>
    </source>
</evidence>
<dbReference type="Proteomes" id="UP001642540">
    <property type="component" value="Unassembled WGS sequence"/>
</dbReference>
<dbReference type="Pfam" id="PF12937">
    <property type="entry name" value="F-box-like"/>
    <property type="match status" value="1"/>
</dbReference>
<gene>
    <name evidence="2" type="ORF">ODALV1_LOCUS27686</name>
</gene>
<dbReference type="InterPro" id="IPR001810">
    <property type="entry name" value="F-box_dom"/>
</dbReference>
<name>A0ABP1RZA5_9HEXA</name>
<organism evidence="2 3">
    <name type="scientific">Orchesella dallaii</name>
    <dbReference type="NCBI Taxonomy" id="48710"/>
    <lineage>
        <taxon>Eukaryota</taxon>
        <taxon>Metazoa</taxon>
        <taxon>Ecdysozoa</taxon>
        <taxon>Arthropoda</taxon>
        <taxon>Hexapoda</taxon>
        <taxon>Collembola</taxon>
        <taxon>Entomobryomorpha</taxon>
        <taxon>Entomobryoidea</taxon>
        <taxon>Orchesellidae</taxon>
        <taxon>Orchesellinae</taxon>
        <taxon>Orchesella</taxon>
    </lineage>
</organism>
<comment type="caution">
    <text evidence="2">The sequence shown here is derived from an EMBL/GenBank/DDBJ whole genome shotgun (WGS) entry which is preliminary data.</text>
</comment>
<dbReference type="EMBL" id="CAXLJM020000124">
    <property type="protein sequence ID" value="CAL8139106.1"/>
    <property type="molecule type" value="Genomic_DNA"/>
</dbReference>
<protein>
    <recommendedName>
        <fullName evidence="1">F-box domain-containing protein</fullName>
    </recommendedName>
</protein>
<dbReference type="InterPro" id="IPR036047">
    <property type="entry name" value="F-box-like_dom_sf"/>
</dbReference>
<dbReference type="SUPFAM" id="SSF81383">
    <property type="entry name" value="F-box domain"/>
    <property type="match status" value="1"/>
</dbReference>
<dbReference type="CDD" id="cd09917">
    <property type="entry name" value="F-box_SF"/>
    <property type="match status" value="1"/>
</dbReference>
<sequence length="512" mass="59938">MDLVTPMAPEEILPLEVWGLILDNLRSPSDLINCNKVCKAWKKLLELKKTTFLMPQVFSILYKYLKTVEDYEVHEEDENEEEKEETITTILKMRLVSHGWKESVDRHHQNHPGLNEIGFKALTEYDDYKDNYKPFPLLPYHFGRETKSIAKLESFLVKGFSPESNPFITRYVQYCDYLYDNRYQSRLETAFKNMLEAFGSQIWTCELLLRTNANKSNLVGSYLRLMPNLRSLQLRFFLNNNSEKELNMLLQSEPPPRLEHLTKLEMNNVPFPLAVGVLENNGHLQKLSFKNEDGYNAELLPDYIANLQLPSLKQLAFPHFEKKFLNFPAVSWPIKRLDLSVGEAKLKDVFQDVSSTLSNTLEHFVLTCYNISEKNEELKQIRLELPKLKMFQLETFELETIDFLQGCPDLQELQLAFRVPLKDKEDDEVPSSSSTTNEDEEDNSVIKFKDCISSMDQSNIWRILNKLQFIKTKTNVKEAIAYLLGGRTVKLYPNEFRKFTRRQFEKHSNARR</sequence>
<evidence type="ECO:0000259" key="1">
    <source>
        <dbReference type="Pfam" id="PF12937"/>
    </source>
</evidence>
<feature type="domain" description="F-box" evidence="1">
    <location>
        <begin position="13"/>
        <end position="44"/>
    </location>
</feature>
<accession>A0ABP1RZA5</accession>